<name>A0ABQ4TBE0_METOR</name>
<protein>
    <submittedName>
        <fullName evidence="4">Uncharacterized protein</fullName>
    </submittedName>
</protein>
<evidence type="ECO:0000259" key="2">
    <source>
        <dbReference type="Pfam" id="PF04984"/>
    </source>
</evidence>
<dbReference type="EMBL" id="BPQV01000007">
    <property type="protein sequence ID" value="GJE27949.1"/>
    <property type="molecule type" value="Genomic_DNA"/>
</dbReference>
<reference evidence="4" key="1">
    <citation type="journal article" date="2021" name="Front. Microbiol.">
        <title>Comprehensive Comparative Genomics and Phenotyping of Methylobacterium Species.</title>
        <authorList>
            <person name="Alessa O."/>
            <person name="Ogura Y."/>
            <person name="Fujitani Y."/>
            <person name="Takami H."/>
            <person name="Hayashi T."/>
            <person name="Sahin N."/>
            <person name="Tani A."/>
        </authorList>
    </citation>
    <scope>NUCLEOTIDE SEQUENCE</scope>
    <source>
        <strain evidence="4">NBRC 15689</strain>
    </source>
</reference>
<dbReference type="Proteomes" id="UP001055156">
    <property type="component" value="Unassembled WGS sequence"/>
</dbReference>
<evidence type="ECO:0000313" key="5">
    <source>
        <dbReference type="Proteomes" id="UP001055156"/>
    </source>
</evidence>
<accession>A0ABQ4TBE0</accession>
<dbReference type="Pfam" id="PF04984">
    <property type="entry name" value="Phage_sheath_1"/>
    <property type="match status" value="1"/>
</dbReference>
<comment type="caution">
    <text evidence="4">The sequence shown here is derived from an EMBL/GenBank/DDBJ whole genome shotgun (WGS) entry which is preliminary data.</text>
</comment>
<evidence type="ECO:0000259" key="3">
    <source>
        <dbReference type="Pfam" id="PF17482"/>
    </source>
</evidence>
<dbReference type="RefSeq" id="WP_238311738.1">
    <property type="nucleotide sequence ID" value="NZ_BPQV01000007.1"/>
</dbReference>
<dbReference type="Pfam" id="PF17482">
    <property type="entry name" value="Phage_sheath_1C"/>
    <property type="match status" value="1"/>
</dbReference>
<reference evidence="4" key="2">
    <citation type="submission" date="2021-08" db="EMBL/GenBank/DDBJ databases">
        <authorList>
            <person name="Tani A."/>
            <person name="Ola A."/>
            <person name="Ogura Y."/>
            <person name="Katsura K."/>
            <person name="Hayashi T."/>
        </authorList>
    </citation>
    <scope>NUCLEOTIDE SEQUENCE</scope>
    <source>
        <strain evidence="4">NBRC 15689</strain>
    </source>
</reference>
<dbReference type="InterPro" id="IPR020287">
    <property type="entry name" value="Tail_sheath_C"/>
</dbReference>
<evidence type="ECO:0000313" key="4">
    <source>
        <dbReference type="EMBL" id="GJE27949.1"/>
    </source>
</evidence>
<evidence type="ECO:0000256" key="1">
    <source>
        <dbReference type="ARBA" id="ARBA00008005"/>
    </source>
</evidence>
<organism evidence="4 5">
    <name type="scientific">Methylobacterium organophilum</name>
    <dbReference type="NCBI Taxonomy" id="410"/>
    <lineage>
        <taxon>Bacteria</taxon>
        <taxon>Pseudomonadati</taxon>
        <taxon>Pseudomonadota</taxon>
        <taxon>Alphaproteobacteria</taxon>
        <taxon>Hyphomicrobiales</taxon>
        <taxon>Methylobacteriaceae</taxon>
        <taxon>Methylobacterium</taxon>
    </lineage>
</organism>
<keyword evidence="5" id="KW-1185">Reference proteome</keyword>
<comment type="similarity">
    <text evidence="1">Belongs to the myoviridae tail sheath protein family.</text>
</comment>
<gene>
    <name evidence="4" type="ORF">LKMONMHP_2811</name>
</gene>
<dbReference type="InterPro" id="IPR035089">
    <property type="entry name" value="Phage_sheath_subtilisin"/>
</dbReference>
<feature type="domain" description="Tail sheath protein subtilisin-like" evidence="2">
    <location>
        <begin position="205"/>
        <end position="364"/>
    </location>
</feature>
<proteinExistence type="inferred from homology"/>
<sequence>MAAGVAFNTIPGNLLVPFTYFEVNSGGSPYQGQSRLLLIGQKLAGGAAPAGVPYGPVQSERELTALGGVGSMLVGMFRAARKVAPYQPIWILPLAEPAGSAAAGSLTVNTAPGITTVGVLRVCGVRLTIQVLASDTAATIAASIASAVNAALVPVTAAVDGTNPAKVNLTARHVGTLSNGLDVFLPAKEVNGLVGRTTIVALSGGTGVPSLTTPLANLGDDEFDWIALPYADATSLDSMRAFLSDVSGRWSPSKLLFGHALTAAYGSLSTLVTLGNSRNDRHVSILGSQAAPPPIWERTARLAALAAAHLSDAPELSRPLQTLELVGDLPPDDRSLWWSSADRQALYVDGISATRVTPDGVVLADRILTTEQVNANGVPDATFRDIETLAQMMFAVRFFRAAVSANHARQALVDDNPAGLPELTTENAVKMTLIHAYQALVNLGVLEKADLFAQFVVVRRDPNDASRLNAYLPVDVVNQLRVFAGNVTTYLQYQAA</sequence>
<feature type="domain" description="Tail sheath protein C-terminal" evidence="3">
    <location>
        <begin position="380"/>
        <end position="487"/>
    </location>
</feature>